<dbReference type="GO" id="GO:0003735">
    <property type="term" value="F:structural constituent of ribosome"/>
    <property type="evidence" value="ECO:0007669"/>
    <property type="project" value="InterPro"/>
</dbReference>
<gene>
    <name evidence="1" type="ORF">S06H3_12887</name>
</gene>
<dbReference type="GO" id="GO:0006412">
    <property type="term" value="P:translation"/>
    <property type="evidence" value="ECO:0007669"/>
    <property type="project" value="InterPro"/>
</dbReference>
<dbReference type="InterPro" id="IPR000592">
    <property type="entry name" value="Ribosomal_eS27"/>
</dbReference>
<protein>
    <submittedName>
        <fullName evidence="1">Uncharacterized protein</fullName>
    </submittedName>
</protein>
<dbReference type="AlphaFoldDB" id="X1MWU6"/>
<accession>X1MWU6</accession>
<reference evidence="1" key="1">
    <citation type="journal article" date="2014" name="Front. Microbiol.">
        <title>High frequency of phylogenetically diverse reductive dehalogenase-homologous genes in deep subseafloor sedimentary metagenomes.</title>
        <authorList>
            <person name="Kawai M."/>
            <person name="Futagami T."/>
            <person name="Toyoda A."/>
            <person name="Takaki Y."/>
            <person name="Nishi S."/>
            <person name="Hori S."/>
            <person name="Arai W."/>
            <person name="Tsubouchi T."/>
            <person name="Morono Y."/>
            <person name="Uchiyama I."/>
            <person name="Ito T."/>
            <person name="Fujiyama A."/>
            <person name="Inagaki F."/>
            <person name="Takami H."/>
        </authorList>
    </citation>
    <scope>NUCLEOTIDE SEQUENCE</scope>
    <source>
        <strain evidence="1">Expedition CK06-06</strain>
    </source>
</reference>
<dbReference type="Pfam" id="PF01667">
    <property type="entry name" value="Ribosomal_S27e"/>
    <property type="match status" value="1"/>
</dbReference>
<sequence>MKEEEIRQRSVLNRYLELVAEDVQTIFADRSRFIQIDCPACGSRNYQPQFEKLGFTYVLCLDCGTLFVNPRPPAQLLMDFYT</sequence>
<dbReference type="EMBL" id="BARV01006295">
    <property type="protein sequence ID" value="GAI10849.1"/>
    <property type="molecule type" value="Genomic_DNA"/>
</dbReference>
<feature type="non-terminal residue" evidence="1">
    <location>
        <position position="82"/>
    </location>
</feature>
<name>X1MWU6_9ZZZZ</name>
<organism evidence="1">
    <name type="scientific">marine sediment metagenome</name>
    <dbReference type="NCBI Taxonomy" id="412755"/>
    <lineage>
        <taxon>unclassified sequences</taxon>
        <taxon>metagenomes</taxon>
        <taxon>ecological metagenomes</taxon>
    </lineage>
</organism>
<dbReference type="GO" id="GO:0005840">
    <property type="term" value="C:ribosome"/>
    <property type="evidence" value="ECO:0007669"/>
    <property type="project" value="InterPro"/>
</dbReference>
<evidence type="ECO:0000313" key="1">
    <source>
        <dbReference type="EMBL" id="GAI10849.1"/>
    </source>
</evidence>
<proteinExistence type="predicted"/>
<comment type="caution">
    <text evidence="1">The sequence shown here is derived from an EMBL/GenBank/DDBJ whole genome shotgun (WGS) entry which is preliminary data.</text>
</comment>